<dbReference type="GO" id="GO:0044550">
    <property type="term" value="P:secondary metabolite biosynthetic process"/>
    <property type="evidence" value="ECO:0007669"/>
    <property type="project" value="TreeGrafter"/>
</dbReference>
<accession>A0A132PS70</accession>
<dbReference type="Pfam" id="PF00975">
    <property type="entry name" value="Thioesterase"/>
    <property type="match status" value="1"/>
</dbReference>
<keyword evidence="6" id="KW-1185">Reference proteome</keyword>
<evidence type="ECO:0000313" key="6">
    <source>
        <dbReference type="Proteomes" id="UP000070612"/>
    </source>
</evidence>
<dbReference type="InterPro" id="IPR009081">
    <property type="entry name" value="PP-bd_ACP"/>
</dbReference>
<dbReference type="PANTHER" id="PTHR45527">
    <property type="entry name" value="NONRIBOSOMAL PEPTIDE SYNTHETASE"/>
    <property type="match status" value="1"/>
</dbReference>
<evidence type="ECO:0000256" key="1">
    <source>
        <dbReference type="ARBA" id="ARBA00001957"/>
    </source>
</evidence>
<dbReference type="PROSITE" id="PS00012">
    <property type="entry name" value="PHOSPHOPANTETHEINE"/>
    <property type="match status" value="1"/>
</dbReference>
<reference evidence="5 6" key="1">
    <citation type="submission" date="2015-07" db="EMBL/GenBank/DDBJ databases">
        <title>A draft genome sequence of Mycobacterium wolinskyi.</title>
        <authorList>
            <person name="de Man T.J."/>
            <person name="Perry K.A."/>
            <person name="Coulliette A.D."/>
            <person name="Jensen B."/>
            <person name="Toney N.C."/>
            <person name="Limbago B.M."/>
            <person name="Noble-Wang J."/>
        </authorList>
    </citation>
    <scope>NUCLEOTIDE SEQUENCE [LARGE SCALE GENOMIC DNA]</scope>
    <source>
        <strain evidence="5 6">CDC_01</strain>
    </source>
</reference>
<feature type="non-terminal residue" evidence="5">
    <location>
        <position position="1"/>
    </location>
</feature>
<dbReference type="Gene3D" id="3.40.50.1820">
    <property type="entry name" value="alpha/beta hydrolase"/>
    <property type="match status" value="1"/>
</dbReference>
<dbReference type="RefSeq" id="WP_234790788.1">
    <property type="nucleotide sequence ID" value="NZ_LGTW01000004.1"/>
</dbReference>
<dbReference type="PANTHER" id="PTHR45527:SF1">
    <property type="entry name" value="FATTY ACID SYNTHASE"/>
    <property type="match status" value="1"/>
</dbReference>
<dbReference type="FunFam" id="1.10.1200.10:FF:000005">
    <property type="entry name" value="Nonribosomal peptide synthetase 1"/>
    <property type="match status" value="1"/>
</dbReference>
<evidence type="ECO:0000313" key="5">
    <source>
        <dbReference type="EMBL" id="KWX24872.1"/>
    </source>
</evidence>
<dbReference type="GO" id="GO:0043041">
    <property type="term" value="P:amino acid activation for nonribosomal peptide biosynthetic process"/>
    <property type="evidence" value="ECO:0007669"/>
    <property type="project" value="TreeGrafter"/>
</dbReference>
<feature type="domain" description="Carrier" evidence="4">
    <location>
        <begin position="12"/>
        <end position="87"/>
    </location>
</feature>
<dbReference type="InterPro" id="IPR020806">
    <property type="entry name" value="PKS_PP-bd"/>
</dbReference>
<dbReference type="STRING" id="59750.AWC31_13075"/>
<comment type="cofactor">
    <cofactor evidence="1">
        <name>pantetheine 4'-phosphate</name>
        <dbReference type="ChEBI" id="CHEBI:47942"/>
    </cofactor>
</comment>
<proteinExistence type="predicted"/>
<protein>
    <recommendedName>
        <fullName evidence="4">Carrier domain-containing protein</fullName>
    </recommendedName>
</protein>
<dbReference type="SUPFAM" id="SSF53474">
    <property type="entry name" value="alpha/beta-Hydrolases"/>
    <property type="match status" value="1"/>
</dbReference>
<dbReference type="Proteomes" id="UP000070612">
    <property type="component" value="Unassembled WGS sequence"/>
</dbReference>
<dbReference type="PROSITE" id="PS50075">
    <property type="entry name" value="CARRIER"/>
    <property type="match status" value="1"/>
</dbReference>
<dbReference type="InterPro" id="IPR029058">
    <property type="entry name" value="AB_hydrolase_fold"/>
</dbReference>
<dbReference type="AlphaFoldDB" id="A0A132PS70"/>
<dbReference type="PATRIC" id="fig|59750.3.peg.5707"/>
<evidence type="ECO:0000256" key="3">
    <source>
        <dbReference type="ARBA" id="ARBA00022553"/>
    </source>
</evidence>
<dbReference type="InterPro" id="IPR001031">
    <property type="entry name" value="Thioesterase"/>
</dbReference>
<dbReference type="InterPro" id="IPR036736">
    <property type="entry name" value="ACP-like_sf"/>
</dbReference>
<comment type="caution">
    <text evidence="5">The sequence shown here is derived from an EMBL/GenBank/DDBJ whole genome shotgun (WGS) entry which is preliminary data.</text>
</comment>
<dbReference type="GO" id="GO:0005829">
    <property type="term" value="C:cytosol"/>
    <property type="evidence" value="ECO:0007669"/>
    <property type="project" value="TreeGrafter"/>
</dbReference>
<organism evidence="5 6">
    <name type="scientific">Mycolicibacterium wolinskyi</name>
    <dbReference type="NCBI Taxonomy" id="59750"/>
    <lineage>
        <taxon>Bacteria</taxon>
        <taxon>Bacillati</taxon>
        <taxon>Actinomycetota</taxon>
        <taxon>Actinomycetes</taxon>
        <taxon>Mycobacteriales</taxon>
        <taxon>Mycobacteriaceae</taxon>
        <taxon>Mycolicibacterium</taxon>
    </lineage>
</organism>
<dbReference type="Pfam" id="PF00550">
    <property type="entry name" value="PP-binding"/>
    <property type="match status" value="1"/>
</dbReference>
<dbReference type="SMART" id="SM00823">
    <property type="entry name" value="PKS_PP"/>
    <property type="match status" value="1"/>
</dbReference>
<dbReference type="InterPro" id="IPR006162">
    <property type="entry name" value="Ppantetheine_attach_site"/>
</dbReference>
<keyword evidence="3" id="KW-0597">Phosphoprotein</keyword>
<dbReference type="SUPFAM" id="SSF47336">
    <property type="entry name" value="ACP-like"/>
    <property type="match status" value="1"/>
</dbReference>
<evidence type="ECO:0000256" key="2">
    <source>
        <dbReference type="ARBA" id="ARBA00022450"/>
    </source>
</evidence>
<name>A0A132PS70_9MYCO</name>
<dbReference type="EMBL" id="LGTW01000004">
    <property type="protein sequence ID" value="KWX24872.1"/>
    <property type="molecule type" value="Genomic_DNA"/>
</dbReference>
<evidence type="ECO:0000259" key="4">
    <source>
        <dbReference type="PROSITE" id="PS50075"/>
    </source>
</evidence>
<sequence>APEYRDGDGYRGPSNATEEILAGIYAQVLGLDQVSVDDSFFDLGGNSLSAMRVIAAVNRAFDTRIPVSSMFTSPSVESLSRQLGTRADAAVAPVELLHDGVGTPLICIHDGFGFSWSYRTLANYLDCPIVGINQIESDDEGEPDSVHSMAVQYADRIQAAYPDGPYKLLGWSVGAVIAHEVAIELQRRRCVVDRLVLLDPASTVVKPLLTRRSSLDRRILDELMSNSGIRMSAHSKDIVSRRVADLVGNDENAGLDAPLPLEELVNQMARNIEANRRRLRGYRAGVFNGDIVLFVAGQRVVTDTRWPTSSSRMAVKTQVRRWRRNVTGAIAAYPVKCTHYAMLAADALKHYGEDLKRSLG</sequence>
<keyword evidence="2" id="KW-0596">Phosphopantetheine</keyword>
<gene>
    <name evidence="5" type="ORF">AFM11_09295</name>
</gene>
<dbReference type="GO" id="GO:0031177">
    <property type="term" value="F:phosphopantetheine binding"/>
    <property type="evidence" value="ECO:0007669"/>
    <property type="project" value="InterPro"/>
</dbReference>